<accession>A0AAW7XB66</accession>
<dbReference type="PANTHER" id="PTHR42970:SF1">
    <property type="entry name" value="PECTATE LYASE C-RELATED"/>
    <property type="match status" value="1"/>
</dbReference>
<evidence type="ECO:0000256" key="3">
    <source>
        <dbReference type="SAM" id="SignalP"/>
    </source>
</evidence>
<evidence type="ECO:0000256" key="1">
    <source>
        <dbReference type="ARBA" id="ARBA00022723"/>
    </source>
</evidence>
<reference evidence="4" key="1">
    <citation type="submission" date="2023-07" db="EMBL/GenBank/DDBJ databases">
        <title>Genome content predicts the carbon catabolic preferences of heterotrophic bacteria.</title>
        <authorList>
            <person name="Gralka M."/>
        </authorList>
    </citation>
    <scope>NUCLEOTIDE SEQUENCE</scope>
    <source>
        <strain evidence="4">I3M17_2</strain>
    </source>
</reference>
<evidence type="ECO:0000313" key="5">
    <source>
        <dbReference type="Proteomes" id="UP001169760"/>
    </source>
</evidence>
<dbReference type="RefSeq" id="WP_303493558.1">
    <property type="nucleotide sequence ID" value="NZ_JAUOPB010000012.1"/>
</dbReference>
<keyword evidence="1" id="KW-0479">Metal-binding</keyword>
<proteinExistence type="predicted"/>
<organism evidence="4 5">
    <name type="scientific">Saccharophagus degradans</name>
    <dbReference type="NCBI Taxonomy" id="86304"/>
    <lineage>
        <taxon>Bacteria</taxon>
        <taxon>Pseudomonadati</taxon>
        <taxon>Pseudomonadota</taxon>
        <taxon>Gammaproteobacteria</taxon>
        <taxon>Cellvibrionales</taxon>
        <taxon>Cellvibrionaceae</taxon>
        <taxon>Saccharophagus</taxon>
    </lineage>
</organism>
<evidence type="ECO:0000256" key="2">
    <source>
        <dbReference type="ARBA" id="ARBA00023180"/>
    </source>
</evidence>
<dbReference type="InterPro" id="IPR012334">
    <property type="entry name" value="Pectin_lyas_fold"/>
</dbReference>
<dbReference type="Gene3D" id="2.160.20.10">
    <property type="entry name" value="Single-stranded right-handed beta-helix, Pectin lyase-like"/>
    <property type="match status" value="1"/>
</dbReference>
<gene>
    <name evidence="4" type="ORF">Q4521_16575</name>
</gene>
<dbReference type="GO" id="GO:0046872">
    <property type="term" value="F:metal ion binding"/>
    <property type="evidence" value="ECO:0007669"/>
    <property type="project" value="UniProtKB-KW"/>
</dbReference>
<dbReference type="EMBL" id="JAUOPB010000012">
    <property type="protein sequence ID" value="MDO6424102.1"/>
    <property type="molecule type" value="Genomic_DNA"/>
</dbReference>
<sequence>MNKNNVIAYLLISTFLLFSATVFAVKPSNAETRYSAMGTDTPAGLGGTLPDGQSRIVRVTNLNASGEGSLAWALGLARPRVVVFEVGGVIDLAGQSITVTQPFLTVAGQSAPAPGITLIRGGLNIRTHDVRVQHIRVRPGDNLQPKRSGWESDGISVAGENAKDVHIDHVSVSWAVDENLSASGNRYKGYGQTAERVTFSNNLIAEALDYASHIKGKHSKGLLVHDYVRDVAVVRNLFVSNDRRNPYFKAHTIGFVANNIIYNAGNAAIQVNYIEREWEGQSTGPANARVAVVNNQLVYGRDTYSDLALVSVRGDAYLTGNSVTNLMGEPMPITEGAVNSLPSAPSWLTGYELWDADEMRELLVASVGATPWARDAIDTRIINGVATGKARIIDSQQDVGGYPSYKQTNKKFDIPDDKIAEWLLGYL</sequence>
<feature type="chain" id="PRO_5043364494" evidence="3">
    <location>
        <begin position="25"/>
        <end position="427"/>
    </location>
</feature>
<evidence type="ECO:0000313" key="4">
    <source>
        <dbReference type="EMBL" id="MDO6424102.1"/>
    </source>
</evidence>
<feature type="signal peptide" evidence="3">
    <location>
        <begin position="1"/>
        <end position="24"/>
    </location>
</feature>
<dbReference type="Proteomes" id="UP001169760">
    <property type="component" value="Unassembled WGS sequence"/>
</dbReference>
<dbReference type="PANTHER" id="PTHR42970">
    <property type="entry name" value="PECTATE LYASE C-RELATED"/>
    <property type="match status" value="1"/>
</dbReference>
<name>A0AAW7XB66_9GAMM</name>
<dbReference type="SUPFAM" id="SSF51126">
    <property type="entry name" value="Pectin lyase-like"/>
    <property type="match status" value="1"/>
</dbReference>
<dbReference type="InterPro" id="IPR011050">
    <property type="entry name" value="Pectin_lyase_fold/virulence"/>
</dbReference>
<comment type="caution">
    <text evidence="4">The sequence shown here is derived from an EMBL/GenBank/DDBJ whole genome shotgun (WGS) entry which is preliminary data.</text>
</comment>
<dbReference type="AlphaFoldDB" id="A0AAW7XB66"/>
<protein>
    <submittedName>
        <fullName evidence="4">Right-handed parallel beta-helix repeat-containing protein</fullName>
    </submittedName>
</protein>
<dbReference type="InterPro" id="IPR052063">
    <property type="entry name" value="Polysaccharide_Lyase_1"/>
</dbReference>
<keyword evidence="2" id="KW-0325">Glycoprotein</keyword>
<keyword evidence="3" id="KW-0732">Signal</keyword>